<sequence>MTHENQTEITKTHTHFSHETYRGTSLGAWSDTATNRKLKHLNSVKLHFDPTMSNESLSNSQFIGKAKEINVVNDIHNRGMNNVQSKMEESVKGFSDGKAEMMSKIEMLDEVMVGECVEFGNANESLDLSDRSPLDTIVCDSVHFVEPMNEYCAKKNYKTIPKHKPTLPKGRPTTLVDMMQFVSDCFDFEENENTSCDVLGDIIVIVIIVFKSVVADCGNSVQVKFVDCFDVVKNVEVNDKIEFSISENFIQPMMEAFDLEVVIEVHFEPTNQVGEGIDTIKVQLEERQLRTLFLKILY</sequence>
<proteinExistence type="predicted"/>
<dbReference type="EMBL" id="JAJSOW010000004">
    <property type="protein sequence ID" value="KAI9192360.1"/>
    <property type="molecule type" value="Genomic_DNA"/>
</dbReference>
<gene>
    <name evidence="1" type="ORF">LWI28_021693</name>
</gene>
<protein>
    <submittedName>
        <fullName evidence="1">Uncharacterized protein</fullName>
    </submittedName>
</protein>
<name>A0AAD5NYG8_ACENE</name>
<dbReference type="Proteomes" id="UP001064489">
    <property type="component" value="Chromosome 6"/>
</dbReference>
<evidence type="ECO:0000313" key="2">
    <source>
        <dbReference type="Proteomes" id="UP001064489"/>
    </source>
</evidence>
<accession>A0AAD5NYG8</accession>
<organism evidence="1 2">
    <name type="scientific">Acer negundo</name>
    <name type="common">Box elder</name>
    <dbReference type="NCBI Taxonomy" id="4023"/>
    <lineage>
        <taxon>Eukaryota</taxon>
        <taxon>Viridiplantae</taxon>
        <taxon>Streptophyta</taxon>
        <taxon>Embryophyta</taxon>
        <taxon>Tracheophyta</taxon>
        <taxon>Spermatophyta</taxon>
        <taxon>Magnoliopsida</taxon>
        <taxon>eudicotyledons</taxon>
        <taxon>Gunneridae</taxon>
        <taxon>Pentapetalae</taxon>
        <taxon>rosids</taxon>
        <taxon>malvids</taxon>
        <taxon>Sapindales</taxon>
        <taxon>Sapindaceae</taxon>
        <taxon>Hippocastanoideae</taxon>
        <taxon>Acereae</taxon>
        <taxon>Acer</taxon>
    </lineage>
</organism>
<dbReference type="AlphaFoldDB" id="A0AAD5NYG8"/>
<evidence type="ECO:0000313" key="1">
    <source>
        <dbReference type="EMBL" id="KAI9192360.1"/>
    </source>
</evidence>
<reference evidence="1" key="1">
    <citation type="journal article" date="2022" name="Plant J.">
        <title>Strategies of tolerance reflected in two North American maple genomes.</title>
        <authorList>
            <person name="McEvoy S.L."/>
            <person name="Sezen U.U."/>
            <person name="Trouern-Trend A."/>
            <person name="McMahon S.M."/>
            <person name="Schaberg P.G."/>
            <person name="Yang J."/>
            <person name="Wegrzyn J.L."/>
            <person name="Swenson N.G."/>
        </authorList>
    </citation>
    <scope>NUCLEOTIDE SEQUENCE</scope>
    <source>
        <strain evidence="1">91603</strain>
    </source>
</reference>
<keyword evidence="2" id="KW-1185">Reference proteome</keyword>
<reference evidence="1" key="2">
    <citation type="submission" date="2023-02" db="EMBL/GenBank/DDBJ databases">
        <authorList>
            <person name="Swenson N.G."/>
            <person name="Wegrzyn J.L."/>
            <person name="Mcevoy S.L."/>
        </authorList>
    </citation>
    <scope>NUCLEOTIDE SEQUENCE</scope>
    <source>
        <strain evidence="1">91603</strain>
        <tissue evidence="1">Leaf</tissue>
    </source>
</reference>
<comment type="caution">
    <text evidence="1">The sequence shown here is derived from an EMBL/GenBank/DDBJ whole genome shotgun (WGS) entry which is preliminary data.</text>
</comment>